<protein>
    <recommendedName>
        <fullName evidence="3">HTH tetR-type domain-containing protein</fullName>
    </recommendedName>
</protein>
<dbReference type="Gene3D" id="1.10.357.10">
    <property type="entry name" value="Tetracycline Repressor, domain 2"/>
    <property type="match status" value="1"/>
</dbReference>
<reference evidence="5" key="1">
    <citation type="submission" date="2017-04" db="EMBL/GenBank/DDBJ databases">
        <title>Function of individual gut microbiota members based on whole genome sequencing of pure cultures obtained from chicken caecum.</title>
        <authorList>
            <person name="Medvecky M."/>
            <person name="Cejkova D."/>
            <person name="Polansky O."/>
            <person name="Karasova D."/>
            <person name="Kubasova T."/>
            <person name="Cizek A."/>
            <person name="Rychlik I."/>
        </authorList>
    </citation>
    <scope>NUCLEOTIDE SEQUENCE [LARGE SCALE GENOMIC DNA]</scope>
    <source>
        <strain evidence="5">An273</strain>
    </source>
</reference>
<dbReference type="Proteomes" id="UP000196368">
    <property type="component" value="Unassembled WGS sequence"/>
</dbReference>
<accession>A0A1Y4DDF1</accession>
<proteinExistence type="predicted"/>
<feature type="domain" description="HTH tetR-type" evidence="3">
    <location>
        <begin position="15"/>
        <end position="75"/>
    </location>
</feature>
<dbReference type="InterPro" id="IPR001647">
    <property type="entry name" value="HTH_TetR"/>
</dbReference>
<dbReference type="PROSITE" id="PS50977">
    <property type="entry name" value="HTH_TETR_2"/>
    <property type="match status" value="1"/>
</dbReference>
<feature type="DNA-binding region" description="H-T-H motif" evidence="2">
    <location>
        <begin position="38"/>
        <end position="57"/>
    </location>
</feature>
<dbReference type="Pfam" id="PF17934">
    <property type="entry name" value="TetR_C_26"/>
    <property type="match status" value="1"/>
</dbReference>
<dbReference type="EMBL" id="NFJD01000002">
    <property type="protein sequence ID" value="OUO56905.1"/>
    <property type="molecule type" value="Genomic_DNA"/>
</dbReference>
<gene>
    <name evidence="4" type="ORF">B5F75_03415</name>
</gene>
<dbReference type="InterPro" id="IPR041603">
    <property type="entry name" value="YvdT_C"/>
</dbReference>
<keyword evidence="1 2" id="KW-0238">DNA-binding</keyword>
<evidence type="ECO:0000313" key="5">
    <source>
        <dbReference type="Proteomes" id="UP000196368"/>
    </source>
</evidence>
<evidence type="ECO:0000259" key="3">
    <source>
        <dbReference type="PROSITE" id="PS50977"/>
    </source>
</evidence>
<dbReference type="InterPro" id="IPR050624">
    <property type="entry name" value="HTH-type_Tx_Regulator"/>
</dbReference>
<name>A0A1Y4DDF1_9BACT</name>
<evidence type="ECO:0000256" key="2">
    <source>
        <dbReference type="PROSITE-ProRule" id="PRU00335"/>
    </source>
</evidence>
<dbReference type="Pfam" id="PF00440">
    <property type="entry name" value="TetR_N"/>
    <property type="match status" value="1"/>
</dbReference>
<dbReference type="AlphaFoldDB" id="A0A1Y4DDF1"/>
<dbReference type="PRINTS" id="PR00455">
    <property type="entry name" value="HTHTETR"/>
</dbReference>
<keyword evidence="5" id="KW-1185">Reference proteome</keyword>
<dbReference type="PANTHER" id="PTHR43479">
    <property type="entry name" value="ACREF/ENVCD OPERON REPRESSOR-RELATED"/>
    <property type="match status" value="1"/>
</dbReference>
<evidence type="ECO:0000313" key="4">
    <source>
        <dbReference type="EMBL" id="OUO56905.1"/>
    </source>
</evidence>
<organism evidence="4 5">
    <name type="scientific">Candidatus Avelusimicrobium gallicola</name>
    <dbReference type="NCBI Taxonomy" id="2562704"/>
    <lineage>
        <taxon>Bacteria</taxon>
        <taxon>Pseudomonadati</taxon>
        <taxon>Elusimicrobiota</taxon>
        <taxon>Elusimicrobia</taxon>
        <taxon>Elusimicrobiales</taxon>
        <taxon>Elusimicrobiaceae</taxon>
        <taxon>Candidatus Avelusimicrobium</taxon>
    </lineage>
</organism>
<dbReference type="PANTHER" id="PTHR43479:SF8">
    <property type="entry name" value="TRANSCRIPTIONAL REGULATOR, TETR FAMILY"/>
    <property type="match status" value="1"/>
</dbReference>
<sequence>MTDSQSYSLRKRGLMDTKTKLVNAAMAVFKKKGLEKTKVSDIVKQAGVAQGTFYLYFSSKLSVMPAIAQGMVLKMREELTNTVNPAAPLPQQVDQIVESIFKTVDKHRDILAFLYTGLTQSADITKWESLYAPIYEWIKQFLQRNCLSLRAGMNAPYTARLLIACIEEAAEQVFLFSHRDAQEAARQQEETAVFVKHALGV</sequence>
<dbReference type="GO" id="GO:0003677">
    <property type="term" value="F:DNA binding"/>
    <property type="evidence" value="ECO:0007669"/>
    <property type="project" value="UniProtKB-UniRule"/>
</dbReference>
<evidence type="ECO:0000256" key="1">
    <source>
        <dbReference type="ARBA" id="ARBA00023125"/>
    </source>
</evidence>
<comment type="caution">
    <text evidence="4">The sequence shown here is derived from an EMBL/GenBank/DDBJ whole genome shotgun (WGS) entry which is preliminary data.</text>
</comment>
<dbReference type="InterPro" id="IPR009057">
    <property type="entry name" value="Homeodomain-like_sf"/>
</dbReference>
<dbReference type="SUPFAM" id="SSF46689">
    <property type="entry name" value="Homeodomain-like"/>
    <property type="match status" value="1"/>
</dbReference>